<gene>
    <name evidence="2" type="ORF">ALC56_11448</name>
</gene>
<dbReference type="EMBL" id="KQ981864">
    <property type="protein sequence ID" value="KYN34341.1"/>
    <property type="molecule type" value="Genomic_DNA"/>
</dbReference>
<dbReference type="AlphaFoldDB" id="A0A195F1T6"/>
<sequence>AGVCHRLESNSVPPAGRPATPRDTPRAGTMLLSEAGYPPLCLVQPPTPSSHPPTPPQLKSAVYASNVDKASTRYSPPSRIYAILKARSSIVRSVGSLSWCAAAATKLSYPTIDLGAVSETFRNGISNDLTRVRCRYCEIRRSARRWLYTAPRGKGRGYGDEE</sequence>
<evidence type="ECO:0000256" key="1">
    <source>
        <dbReference type="SAM" id="MobiDB-lite"/>
    </source>
</evidence>
<feature type="non-terminal residue" evidence="2">
    <location>
        <position position="1"/>
    </location>
</feature>
<evidence type="ECO:0000313" key="2">
    <source>
        <dbReference type="EMBL" id="KYN34341.1"/>
    </source>
</evidence>
<proteinExistence type="predicted"/>
<feature type="region of interest" description="Disordered" evidence="1">
    <location>
        <begin position="1"/>
        <end position="28"/>
    </location>
</feature>
<keyword evidence="3" id="KW-1185">Reference proteome</keyword>
<reference evidence="2 3" key="1">
    <citation type="submission" date="2016-03" db="EMBL/GenBank/DDBJ databases">
        <title>Trachymyrmex septentrionalis WGS genome.</title>
        <authorList>
            <person name="Nygaard S."/>
            <person name="Hu H."/>
            <person name="Boomsma J."/>
            <person name="Zhang G."/>
        </authorList>
    </citation>
    <scope>NUCLEOTIDE SEQUENCE [LARGE SCALE GENOMIC DNA]</scope>
    <source>
        <strain evidence="2">Tsep2-gDNA-1</strain>
        <tissue evidence="2">Whole body</tissue>
    </source>
</reference>
<name>A0A195F1T6_9HYME</name>
<protein>
    <submittedName>
        <fullName evidence="2">Uncharacterized protein</fullName>
    </submittedName>
</protein>
<accession>A0A195F1T6</accession>
<dbReference type="Proteomes" id="UP000078541">
    <property type="component" value="Unassembled WGS sequence"/>
</dbReference>
<evidence type="ECO:0000313" key="3">
    <source>
        <dbReference type="Proteomes" id="UP000078541"/>
    </source>
</evidence>
<organism evidence="2 3">
    <name type="scientific">Trachymyrmex septentrionalis</name>
    <dbReference type="NCBI Taxonomy" id="34720"/>
    <lineage>
        <taxon>Eukaryota</taxon>
        <taxon>Metazoa</taxon>
        <taxon>Ecdysozoa</taxon>
        <taxon>Arthropoda</taxon>
        <taxon>Hexapoda</taxon>
        <taxon>Insecta</taxon>
        <taxon>Pterygota</taxon>
        <taxon>Neoptera</taxon>
        <taxon>Endopterygota</taxon>
        <taxon>Hymenoptera</taxon>
        <taxon>Apocrita</taxon>
        <taxon>Aculeata</taxon>
        <taxon>Formicoidea</taxon>
        <taxon>Formicidae</taxon>
        <taxon>Myrmicinae</taxon>
        <taxon>Trachymyrmex</taxon>
    </lineage>
</organism>